<reference evidence="2" key="2">
    <citation type="submission" date="2020-09" db="EMBL/GenBank/DDBJ databases">
        <authorList>
            <person name="Sun Q."/>
            <person name="Zhou Y."/>
        </authorList>
    </citation>
    <scope>NUCLEOTIDE SEQUENCE</scope>
    <source>
        <strain evidence="2">CGMCC 1.15958</strain>
    </source>
</reference>
<dbReference type="Pfam" id="PF13280">
    <property type="entry name" value="WYL"/>
    <property type="match status" value="1"/>
</dbReference>
<sequence length="310" mass="36657">MNVFHDNSPKYRLLAILKDLLERPYHHTRKMLATKYNVDKDTIKKDFNELRDADFLVKPDDKHRYAIVPNKSMEFLEDVLFFTEAEKDFLLEALTKANASDKRLERIREKLETVYDVSKLGSSLFSKTFLTKANLLEQAKQQKRVVKLINYRSTNSSDVTDRMVEPFSVSTKEDILHAFDTDKQVIRHFRISRIERVELQKQNWEYETRHYVTATDPFRIVNDRQVRVHIKLKVGGYNELIERFPLTQAYLQPSADEAGVFDFECKVNERFFGLTNFILGYHEHIIEIVEPESLIEHIKTHIGRINFLEN</sequence>
<dbReference type="InterPro" id="IPR036390">
    <property type="entry name" value="WH_DNA-bd_sf"/>
</dbReference>
<comment type="caution">
    <text evidence="2">The sequence shown here is derived from an EMBL/GenBank/DDBJ whole genome shotgun (WGS) entry which is preliminary data.</text>
</comment>
<evidence type="ECO:0000313" key="2">
    <source>
        <dbReference type="EMBL" id="GGD80033.1"/>
    </source>
</evidence>
<accession>A0A917DXN8</accession>
<name>A0A917DXN8_9BACT</name>
<dbReference type="RefSeq" id="WP_188770662.1">
    <property type="nucleotide sequence ID" value="NZ_BMKK01000015.1"/>
</dbReference>
<feature type="domain" description="WYL" evidence="1">
    <location>
        <begin position="134"/>
        <end position="199"/>
    </location>
</feature>
<dbReference type="Proteomes" id="UP000609064">
    <property type="component" value="Unassembled WGS sequence"/>
</dbReference>
<keyword evidence="3" id="KW-1185">Reference proteome</keyword>
<evidence type="ECO:0000259" key="1">
    <source>
        <dbReference type="Pfam" id="PF13280"/>
    </source>
</evidence>
<organism evidence="2 3">
    <name type="scientific">Emticicia aquatilis</name>
    <dbReference type="NCBI Taxonomy" id="1537369"/>
    <lineage>
        <taxon>Bacteria</taxon>
        <taxon>Pseudomonadati</taxon>
        <taxon>Bacteroidota</taxon>
        <taxon>Cytophagia</taxon>
        <taxon>Cytophagales</taxon>
        <taxon>Leadbetterellaceae</taxon>
        <taxon>Emticicia</taxon>
    </lineage>
</organism>
<dbReference type="SUPFAM" id="SSF46785">
    <property type="entry name" value="Winged helix' DNA-binding domain"/>
    <property type="match status" value="1"/>
</dbReference>
<dbReference type="InterPro" id="IPR051534">
    <property type="entry name" value="CBASS_pafABC_assoc_protein"/>
</dbReference>
<dbReference type="AlphaFoldDB" id="A0A917DXN8"/>
<dbReference type="EMBL" id="BMKK01000015">
    <property type="protein sequence ID" value="GGD80033.1"/>
    <property type="molecule type" value="Genomic_DNA"/>
</dbReference>
<dbReference type="PANTHER" id="PTHR34580">
    <property type="match status" value="1"/>
</dbReference>
<protein>
    <recommendedName>
        <fullName evidence="1">WYL domain-containing protein</fullName>
    </recommendedName>
</protein>
<dbReference type="PROSITE" id="PS52050">
    <property type="entry name" value="WYL"/>
    <property type="match status" value="1"/>
</dbReference>
<proteinExistence type="predicted"/>
<dbReference type="PANTHER" id="PTHR34580:SF1">
    <property type="entry name" value="PROTEIN PAFC"/>
    <property type="match status" value="1"/>
</dbReference>
<evidence type="ECO:0000313" key="3">
    <source>
        <dbReference type="Proteomes" id="UP000609064"/>
    </source>
</evidence>
<gene>
    <name evidence="2" type="ORF">GCM10011514_50010</name>
</gene>
<reference evidence="2" key="1">
    <citation type="journal article" date="2014" name="Int. J. Syst. Evol. Microbiol.">
        <title>Complete genome sequence of Corynebacterium casei LMG S-19264T (=DSM 44701T), isolated from a smear-ripened cheese.</title>
        <authorList>
            <consortium name="US DOE Joint Genome Institute (JGI-PGF)"/>
            <person name="Walter F."/>
            <person name="Albersmeier A."/>
            <person name="Kalinowski J."/>
            <person name="Ruckert C."/>
        </authorList>
    </citation>
    <scope>NUCLEOTIDE SEQUENCE</scope>
    <source>
        <strain evidence="2">CGMCC 1.15958</strain>
    </source>
</reference>
<dbReference type="InterPro" id="IPR026881">
    <property type="entry name" value="WYL_dom"/>
</dbReference>